<evidence type="ECO:0000259" key="4">
    <source>
        <dbReference type="Pfam" id="PF24883"/>
    </source>
</evidence>
<evidence type="ECO:0000313" key="6">
    <source>
        <dbReference type="Proteomes" id="UP000777438"/>
    </source>
</evidence>
<dbReference type="Pfam" id="PF24809">
    <property type="entry name" value="DUF7708"/>
    <property type="match status" value="1"/>
</dbReference>
<dbReference type="Gene3D" id="3.40.50.300">
    <property type="entry name" value="P-loop containing nucleotide triphosphate hydrolases"/>
    <property type="match status" value="1"/>
</dbReference>
<dbReference type="SUPFAM" id="SSF52540">
    <property type="entry name" value="P-loop containing nucleoside triphosphate hydrolases"/>
    <property type="match status" value="1"/>
</dbReference>
<name>A0A9P9ADU8_9HYPO</name>
<evidence type="ECO:0000313" key="5">
    <source>
        <dbReference type="EMBL" id="KAH6867418.1"/>
    </source>
</evidence>
<dbReference type="InterPro" id="IPR013933">
    <property type="entry name" value="CRC_Rsc7/Swp82"/>
</dbReference>
<evidence type="ECO:0000256" key="2">
    <source>
        <dbReference type="SAM" id="MobiDB-lite"/>
    </source>
</evidence>
<keyword evidence="1" id="KW-0677">Repeat</keyword>
<dbReference type="PANTHER" id="PTHR10039">
    <property type="entry name" value="AMELOGENIN"/>
    <property type="match status" value="1"/>
</dbReference>
<feature type="domain" description="DUF7708" evidence="3">
    <location>
        <begin position="71"/>
        <end position="207"/>
    </location>
</feature>
<dbReference type="OrthoDB" id="7464126at2759"/>
<dbReference type="Proteomes" id="UP000777438">
    <property type="component" value="Unassembled WGS sequence"/>
</dbReference>
<sequence length="1310" mass="148623">MPLAPAVSTLARQTIQTAFEELQRTITPADAREFPVTTLDHVRKAALDIENQLAARRSLRHMRRLSPLFMGLEHYSKVVDVLCNGTPFLPWIWAPISLILRVASEYVEAFEQIIGGYSRIASSLSRFEILSDVFVRNQDFQQTLAVFYADILEFHKYAYQFVRRSGWKLLFLTSWGRFQRRFDNILKDMERHETLIDLEANARNIAESRKMHQDIRDWREEQLNDVACFEEEQAANQYQSIVSWLKVDELDQLAIFDSISAEGVKYPGTCSWVLKNPKVSNWLQSKPDVPILWLQGTPGSGKSVISTQLVNFIRANSFVIHHFCTYSHESSTKYEQILRLLLLQLLRRDGELCAHVYKQCVLGKKPPTLSALEQLVQTLFGSMSNEPNKTKYVWIVLDGLDECEKDKQARVVNLMNQISSKSSSSGGTVCKVLISSRVSPTSSTRLRKRQTISLTDERENLEAAIRQYASKRLHSLRQKLGQLHIDPGEMGEIEQGIAKKADGMFLYARLVLDYLTTNIFYSADEIKSSVHQLPPRLTDFYGEILNRILVYLDSRSKDRIKCVLGWIAFARRPLRKLEFLSAISFSEGNLNAAHIAPKYILDICAPLIEERPDTSLTFIHVSVKEFLQSPSSNLVISEQDALLEHGVACITCLLSGLEVFGEGYQQQTRHLRVVRGLHGLHVYATEYWTDYLLTHVASAVGLDTSSCLFTLACQLAGKLDLDVDQSPLPKPVAITDERLKFLRQHSVLCKQVERALTARSLTRLEAEYLQEPAMDGSHPSPGKALASTGISALLESYQQTIRFLLSEYDHPGATAEELEFFKSQFRASAYTCRLSSCPRATLGFESDKLRQKHELTHIRRLQCTLPSCQYPFPFGSTQALRNHMSKHHDSDSPRKSIRRIARFKTQEGNPTASRVSRIFADVGRQTPSQSPAMASTFPMHQSYRRAPLTVDTQHAQKLFDEEDNSVLGDNILDHSSGIDSGLEPSRESFDVGPPLFSPKPEDWHSVDMQSVPSNNPFIDQRHSNNPFMRLDQQHKAFAAPGSNWSMGGSGTCTPLQPFDSVPAEYDPNTSIFHQPMQAQSPFPNPGNMFSSLPGPSPFIPLFPQKDWMHRPPVPFTTDLDDQTMKRTEGFLDTTEGTPSTSSPPRTTSTKSTLKALPTIRDHTTDQLNQTGDEYLPREIDEFGERKVATNGTLQGDREYKCRTFLVPNRGDKLFMLSTECARVLGYRDSYVFFKKNRSLYKIIANQEEKDDLVQQEILPFSYRSRQMGIVTARSMFRQFGSRVIVNGRRVLDDYWETKAREQGFTVADLA</sequence>
<proteinExistence type="predicted"/>
<organism evidence="5 6">
    <name type="scientific">Thelonectria olida</name>
    <dbReference type="NCBI Taxonomy" id="1576542"/>
    <lineage>
        <taxon>Eukaryota</taxon>
        <taxon>Fungi</taxon>
        <taxon>Dikarya</taxon>
        <taxon>Ascomycota</taxon>
        <taxon>Pezizomycotina</taxon>
        <taxon>Sordariomycetes</taxon>
        <taxon>Hypocreomycetidae</taxon>
        <taxon>Hypocreales</taxon>
        <taxon>Nectriaceae</taxon>
        <taxon>Thelonectria</taxon>
    </lineage>
</organism>
<feature type="region of interest" description="Disordered" evidence="2">
    <location>
        <begin position="1130"/>
        <end position="1152"/>
    </location>
</feature>
<dbReference type="EMBL" id="JAGPYM010000102">
    <property type="protein sequence ID" value="KAH6867418.1"/>
    <property type="molecule type" value="Genomic_DNA"/>
</dbReference>
<dbReference type="InterPro" id="IPR027417">
    <property type="entry name" value="P-loop_NTPase"/>
</dbReference>
<evidence type="ECO:0000256" key="1">
    <source>
        <dbReference type="ARBA" id="ARBA00022737"/>
    </source>
</evidence>
<dbReference type="InterPro" id="IPR056884">
    <property type="entry name" value="NPHP3-like_N"/>
</dbReference>
<feature type="domain" description="Nephrocystin 3-like N-terminal" evidence="4">
    <location>
        <begin position="268"/>
        <end position="437"/>
    </location>
</feature>
<dbReference type="Pfam" id="PF08624">
    <property type="entry name" value="CRC_subunit"/>
    <property type="match status" value="1"/>
</dbReference>
<accession>A0A9P9ADU8</accession>
<evidence type="ECO:0000259" key="3">
    <source>
        <dbReference type="Pfam" id="PF24809"/>
    </source>
</evidence>
<protein>
    <submittedName>
        <fullName evidence="5">Chromatin remodelling complex Rsc7/Swp82 subunit-domain-containing protein</fullName>
    </submittedName>
</protein>
<gene>
    <name evidence="5" type="ORF">B0T10DRAFT_45946</name>
</gene>
<reference evidence="5 6" key="1">
    <citation type="journal article" date="2021" name="Nat. Commun.">
        <title>Genetic determinants of endophytism in the Arabidopsis root mycobiome.</title>
        <authorList>
            <person name="Mesny F."/>
            <person name="Miyauchi S."/>
            <person name="Thiergart T."/>
            <person name="Pickel B."/>
            <person name="Atanasova L."/>
            <person name="Karlsson M."/>
            <person name="Huettel B."/>
            <person name="Barry K.W."/>
            <person name="Haridas S."/>
            <person name="Chen C."/>
            <person name="Bauer D."/>
            <person name="Andreopoulos W."/>
            <person name="Pangilinan J."/>
            <person name="LaButti K."/>
            <person name="Riley R."/>
            <person name="Lipzen A."/>
            <person name="Clum A."/>
            <person name="Drula E."/>
            <person name="Henrissat B."/>
            <person name="Kohler A."/>
            <person name="Grigoriev I.V."/>
            <person name="Martin F.M."/>
            <person name="Hacquard S."/>
        </authorList>
    </citation>
    <scope>NUCLEOTIDE SEQUENCE [LARGE SCALE GENOMIC DNA]</scope>
    <source>
        <strain evidence="5 6">MPI-CAGE-CH-0241</strain>
    </source>
</reference>
<dbReference type="InterPro" id="IPR056125">
    <property type="entry name" value="DUF7708"/>
</dbReference>
<comment type="caution">
    <text evidence="5">The sequence shown here is derived from an EMBL/GenBank/DDBJ whole genome shotgun (WGS) entry which is preliminary data.</text>
</comment>
<keyword evidence="6" id="KW-1185">Reference proteome</keyword>
<feature type="compositionally biased region" description="Low complexity" evidence="2">
    <location>
        <begin position="1133"/>
        <end position="1152"/>
    </location>
</feature>
<dbReference type="Pfam" id="PF24883">
    <property type="entry name" value="NPHP3_N"/>
    <property type="match status" value="1"/>
</dbReference>
<dbReference type="PANTHER" id="PTHR10039:SF14">
    <property type="entry name" value="NACHT DOMAIN-CONTAINING PROTEIN"/>
    <property type="match status" value="1"/>
</dbReference>